<name>A0A938B1I2_UNCTE</name>
<dbReference type="Pfam" id="PF01547">
    <property type="entry name" value="SBP_bac_1"/>
    <property type="match status" value="1"/>
</dbReference>
<evidence type="ECO:0000313" key="4">
    <source>
        <dbReference type="Proteomes" id="UP000712673"/>
    </source>
</evidence>
<dbReference type="InterPro" id="IPR006059">
    <property type="entry name" value="SBP"/>
</dbReference>
<dbReference type="GO" id="GO:0042597">
    <property type="term" value="C:periplasmic space"/>
    <property type="evidence" value="ECO:0007669"/>
    <property type="project" value="UniProtKB-SubCell"/>
</dbReference>
<comment type="similarity">
    <text evidence="2">Belongs to the bacterial solute-binding protein 1 family.</text>
</comment>
<comment type="caution">
    <text evidence="3">The sequence shown here is derived from an EMBL/GenBank/DDBJ whole genome shotgun (WGS) entry which is preliminary data.</text>
</comment>
<evidence type="ECO:0000256" key="1">
    <source>
        <dbReference type="ARBA" id="ARBA00004418"/>
    </source>
</evidence>
<dbReference type="InterPro" id="IPR050490">
    <property type="entry name" value="Bact_solute-bd_prot1"/>
</dbReference>
<dbReference type="Gene3D" id="3.40.190.10">
    <property type="entry name" value="Periplasmic binding protein-like II"/>
    <property type="match status" value="2"/>
</dbReference>
<accession>A0A938B1I2</accession>
<organism evidence="3 4">
    <name type="scientific">Tectimicrobiota bacterium</name>
    <dbReference type="NCBI Taxonomy" id="2528274"/>
    <lineage>
        <taxon>Bacteria</taxon>
        <taxon>Pseudomonadati</taxon>
        <taxon>Nitrospinota/Tectimicrobiota group</taxon>
        <taxon>Candidatus Tectimicrobiota</taxon>
    </lineage>
</organism>
<dbReference type="Proteomes" id="UP000712673">
    <property type="component" value="Unassembled WGS sequence"/>
</dbReference>
<dbReference type="EMBL" id="VGLS01000451">
    <property type="protein sequence ID" value="MBM3224982.1"/>
    <property type="molecule type" value="Genomic_DNA"/>
</dbReference>
<dbReference type="SUPFAM" id="SSF53850">
    <property type="entry name" value="Periplasmic binding protein-like II"/>
    <property type="match status" value="1"/>
</dbReference>
<dbReference type="PANTHER" id="PTHR43649">
    <property type="entry name" value="ARABINOSE-BINDING PROTEIN-RELATED"/>
    <property type="match status" value="1"/>
</dbReference>
<evidence type="ECO:0000313" key="3">
    <source>
        <dbReference type="EMBL" id="MBM3224982.1"/>
    </source>
</evidence>
<proteinExistence type="inferred from homology"/>
<dbReference type="AlphaFoldDB" id="A0A938B1I2"/>
<sequence>MSRPAVMTHLAFREPCRYYVPAMIPSFACRQLLRSLSWGMALCGVWLYVLSTPGAAKEITLKAWTIGPDDPSVYRATNLHTAATRLNAELAQAGAPERLKVETDFWTGQAQQYTQRLLLAFQSGDVPDIVLDGHEYIGRYATAGYIRPLDDLLATHQAALADLYPGLWQAVRFRNQTWGIPQDTEARMMYVRTDHLRKLGWTAEAIAGLPQRVEQGEFTLFDLVELAQQVQKASIAPWGLYHHPTGGVDVFQIYLAFGGQLVDASGEHLLLHTTALQEVMQYHHDLVYRWKITPTTMTTMPWGTVLKSFVDGVMTFWQGGTWHKAEWLTNYGLTEAMFHENISFFPIPAARLGGAPQGISHPMVYMLSSRSPHAALAVRLLVHASAADLNVQHALHSGHLAIRASEAALPAYTADRFLRQATGLLHYARFAPNHTEWPQYEAIVTEAIRAVQTRRLTPPDAVQFVTTRLRQQLRNQVRIVD</sequence>
<evidence type="ECO:0000256" key="2">
    <source>
        <dbReference type="ARBA" id="ARBA00008520"/>
    </source>
</evidence>
<dbReference type="PANTHER" id="PTHR43649:SF11">
    <property type="entry name" value="ABC TRANSPORTER SUBSTRATE-BINDING PROTEIN YESO-RELATED"/>
    <property type="match status" value="1"/>
</dbReference>
<protein>
    <submittedName>
        <fullName evidence="3">Extracellular solute-binding protein</fullName>
    </submittedName>
</protein>
<comment type="subcellular location">
    <subcellularLocation>
        <location evidence="1">Periplasm</location>
    </subcellularLocation>
</comment>
<gene>
    <name evidence="3" type="ORF">FJZ47_14425</name>
</gene>
<reference evidence="3" key="1">
    <citation type="submission" date="2019-03" db="EMBL/GenBank/DDBJ databases">
        <title>Lake Tanganyika Metagenome-Assembled Genomes (MAGs).</title>
        <authorList>
            <person name="Tran P."/>
        </authorList>
    </citation>
    <scope>NUCLEOTIDE SEQUENCE</scope>
    <source>
        <strain evidence="3">K_DeepCast_65m_m2_066</strain>
    </source>
</reference>